<dbReference type="PANTHER" id="PTHR34980:SF2">
    <property type="entry name" value="INNER MEMBRANE PROTEIN YHAH-RELATED"/>
    <property type="match status" value="1"/>
</dbReference>
<accession>A0ABS7GYA0</accession>
<comment type="caution">
    <text evidence="2">The sequence shown here is derived from an EMBL/GenBank/DDBJ whole genome shotgun (WGS) entry which is preliminary data.</text>
</comment>
<dbReference type="EMBL" id="JAEUAK010000008">
    <property type="protein sequence ID" value="MBW9054914.1"/>
    <property type="molecule type" value="Genomic_DNA"/>
</dbReference>
<proteinExistence type="predicted"/>
<gene>
    <name evidence="2" type="ORF">JNB85_21155</name>
</gene>
<feature type="transmembrane region" description="Helical" evidence="1">
    <location>
        <begin position="95"/>
        <end position="124"/>
    </location>
</feature>
<dbReference type="PANTHER" id="PTHR34980">
    <property type="entry name" value="INNER MEMBRANE PROTEIN-RELATED-RELATED"/>
    <property type="match status" value="1"/>
</dbReference>
<dbReference type="Pfam" id="PF05656">
    <property type="entry name" value="DUF805"/>
    <property type="match status" value="1"/>
</dbReference>
<evidence type="ECO:0000313" key="3">
    <source>
        <dbReference type="Proteomes" id="UP000717752"/>
    </source>
</evidence>
<protein>
    <submittedName>
        <fullName evidence="2">DUF805 domain-containing protein</fullName>
    </submittedName>
</protein>
<dbReference type="InterPro" id="IPR008523">
    <property type="entry name" value="DUF805"/>
</dbReference>
<feature type="transmembrane region" description="Helical" evidence="1">
    <location>
        <begin position="61"/>
        <end position="83"/>
    </location>
</feature>
<dbReference type="Proteomes" id="UP000717752">
    <property type="component" value="Unassembled WGS sequence"/>
</dbReference>
<name>A0ABS7GYA0_9HYPH</name>
<reference evidence="2 3" key="1">
    <citation type="journal article" date="2021" name="MBio">
        <title>Poor Competitiveness of Bradyrhizobium in Pigeon Pea Root Colonization in Indian Soils.</title>
        <authorList>
            <person name="Chalasani D."/>
            <person name="Basu A."/>
            <person name="Pullabhotla S.V.S.R.N."/>
            <person name="Jorrin B."/>
            <person name="Neal A.L."/>
            <person name="Poole P.S."/>
            <person name="Podile A.R."/>
            <person name="Tkacz A."/>
        </authorList>
    </citation>
    <scope>NUCLEOTIDE SEQUENCE [LARGE SCALE GENOMIC DNA]</scope>
    <source>
        <strain evidence="2 3">HU56</strain>
    </source>
</reference>
<keyword evidence="1" id="KW-0812">Transmembrane</keyword>
<keyword evidence="1" id="KW-1133">Transmembrane helix</keyword>
<sequence>MGFTEAVRTVLKEKYATFSGRASRSEYWWFYLFYVLAWIGFGIVIGVAAAATGGEDGLSSFVIGLMVIGGLGVLASILPVLAVQVRRFHDRNISGWWYLALIILGLVPYVGLIASIAIFVISVLPGTVGPNKFGPDPLRPEVRAEVFA</sequence>
<evidence type="ECO:0000313" key="2">
    <source>
        <dbReference type="EMBL" id="MBW9054914.1"/>
    </source>
</evidence>
<keyword evidence="1" id="KW-0472">Membrane</keyword>
<keyword evidence="3" id="KW-1185">Reference proteome</keyword>
<feature type="transmembrane region" description="Helical" evidence="1">
    <location>
        <begin position="28"/>
        <end position="49"/>
    </location>
</feature>
<evidence type="ECO:0000256" key="1">
    <source>
        <dbReference type="SAM" id="Phobius"/>
    </source>
</evidence>
<organism evidence="2 3">
    <name type="scientific">Rhizobium mesosinicum</name>
    <dbReference type="NCBI Taxonomy" id="335017"/>
    <lineage>
        <taxon>Bacteria</taxon>
        <taxon>Pseudomonadati</taxon>
        <taxon>Pseudomonadota</taxon>
        <taxon>Alphaproteobacteria</taxon>
        <taxon>Hyphomicrobiales</taxon>
        <taxon>Rhizobiaceae</taxon>
        <taxon>Rhizobium/Agrobacterium group</taxon>
        <taxon>Rhizobium</taxon>
    </lineage>
</organism>
<dbReference type="RefSeq" id="WP_220336256.1">
    <property type="nucleotide sequence ID" value="NZ_JAEUAK010000008.1"/>
</dbReference>